<comment type="catalytic activity">
    <reaction evidence="8">
        <text>(sulfur carrier)-H + L-cysteine = (sulfur carrier)-SH + L-alanine</text>
        <dbReference type="Rhea" id="RHEA:43892"/>
        <dbReference type="Rhea" id="RHEA-COMP:14737"/>
        <dbReference type="Rhea" id="RHEA-COMP:14739"/>
        <dbReference type="ChEBI" id="CHEBI:29917"/>
        <dbReference type="ChEBI" id="CHEBI:35235"/>
        <dbReference type="ChEBI" id="CHEBI:57972"/>
        <dbReference type="ChEBI" id="CHEBI:64428"/>
        <dbReference type="EC" id="2.8.1.7"/>
    </reaction>
</comment>
<comment type="similarity">
    <text evidence="8">Belongs to the class-V pyridoxal-phosphate-dependent aminotransferase family. NifS/IscS subfamily.</text>
</comment>
<dbReference type="PANTHER" id="PTHR11601:SF34">
    <property type="entry name" value="CYSTEINE DESULFURASE"/>
    <property type="match status" value="1"/>
</dbReference>
<dbReference type="UniPathway" id="UPA00266"/>
<evidence type="ECO:0000313" key="11">
    <source>
        <dbReference type="Proteomes" id="UP000694228"/>
    </source>
</evidence>
<dbReference type="OrthoDB" id="9577at2157"/>
<organism evidence="10 11">
    <name type="scientific">Methanospirillum hungatei</name>
    <dbReference type="NCBI Taxonomy" id="2203"/>
    <lineage>
        <taxon>Archaea</taxon>
        <taxon>Methanobacteriati</taxon>
        <taxon>Methanobacteriota</taxon>
        <taxon>Stenosarchaea group</taxon>
        <taxon>Methanomicrobia</taxon>
        <taxon>Methanomicrobiales</taxon>
        <taxon>Methanospirillaceae</taxon>
        <taxon>Methanospirillum</taxon>
    </lineage>
</organism>
<dbReference type="InterPro" id="IPR016454">
    <property type="entry name" value="Cysteine_dSase"/>
</dbReference>
<evidence type="ECO:0000256" key="4">
    <source>
        <dbReference type="ARBA" id="ARBA00022723"/>
    </source>
</evidence>
<comment type="miscellaneous">
    <text evidence="8">In Archaea the pyridoxal phosphate cofactor is not covalently bound to Lys but ligated by other amino acids.</text>
</comment>
<dbReference type="NCBIfam" id="TIGR03402">
    <property type="entry name" value="FeS_nifS"/>
    <property type="match status" value="1"/>
</dbReference>
<feature type="binding site" evidence="8">
    <location>
        <position position="154"/>
    </location>
    <ligand>
        <name>pyridoxal 5'-phosphate</name>
        <dbReference type="ChEBI" id="CHEBI:597326"/>
    </ligand>
</feature>
<comment type="subunit">
    <text evidence="8">Homodimer. Forms a heterotetramer with IscU, interacts with other sulfur acceptors.</text>
</comment>
<dbReference type="EMBL" id="CP077107">
    <property type="protein sequence ID" value="QXO93959.1"/>
    <property type="molecule type" value="Genomic_DNA"/>
</dbReference>
<dbReference type="GO" id="GO:1990221">
    <property type="term" value="C:L-cysteine desulfurase complex"/>
    <property type="evidence" value="ECO:0007669"/>
    <property type="project" value="UniProtKB-ARBA"/>
</dbReference>
<protein>
    <recommendedName>
        <fullName evidence="8">Cysteine desulfurase IscS</fullName>
        <ecNumber evidence="8">2.8.1.7</ecNumber>
    </recommendedName>
</protein>
<evidence type="ECO:0000256" key="3">
    <source>
        <dbReference type="ARBA" id="ARBA00022679"/>
    </source>
</evidence>
<keyword evidence="7 8" id="KW-0411">Iron-sulfur</keyword>
<evidence type="ECO:0000256" key="5">
    <source>
        <dbReference type="ARBA" id="ARBA00022898"/>
    </source>
</evidence>
<sequence length="398" mass="43507">MASQKTIYMDHSATTATDPAVVEAMLPWYSINYGNPSSLYRLARESRTAIEEAREKVAKAIGAKQDEIFFTSGGTESDNWALKGAALALRKKGNHIITSAIEHHAITHTCDYLKKQGFEITYLPVDEFGQVRVDDLKSAITDKTILVSVMFANNEIGTIQPIPEIGAACRERGILFHTDAVQVIGNLPVDVESMNIDLLSLSAHKFYGPKGIGALYIRKGVRIDNYLHGGGQEHRKRAGTENVPGIVGLGVAIEKAVSNLEVKTLQIRTLRDALLDRILHEIPNTRLNGHRTMRLPGNINVSFEFIEGESLLLLLDHSGIAASTGSACSSGSLEPSHVLLAIGLPAEVAHGSLRLTLGLENTNEDISYAFDEIKKAVERLRAMSPLYADYLKKRPCNV</sequence>
<dbReference type="PANTHER" id="PTHR11601">
    <property type="entry name" value="CYSTEINE DESULFURYLASE FAMILY MEMBER"/>
    <property type="match status" value="1"/>
</dbReference>
<keyword evidence="3 8" id="KW-0808">Transferase</keyword>
<dbReference type="InterPro" id="IPR017772">
    <property type="entry name" value="Cys_deSase_NifS_bac/arc"/>
</dbReference>
<feature type="binding site" evidence="8">
    <location>
        <begin position="202"/>
        <end position="204"/>
    </location>
    <ligand>
        <name>pyridoxal 5'-phosphate</name>
        <dbReference type="ChEBI" id="CHEBI:597326"/>
    </ligand>
</feature>
<dbReference type="EC" id="2.8.1.7" evidence="8"/>
<feature type="binding site" description="via persulfide group" evidence="8">
    <location>
        <position position="328"/>
    </location>
    <ligand>
        <name>[2Fe-2S] cluster</name>
        <dbReference type="ChEBI" id="CHEBI:190135"/>
        <note>ligand shared with IscU</note>
    </ligand>
</feature>
<dbReference type="InterPro" id="IPR020578">
    <property type="entry name" value="Aminotrans_V_PyrdxlP_BS"/>
</dbReference>
<evidence type="ECO:0000256" key="6">
    <source>
        <dbReference type="ARBA" id="ARBA00023004"/>
    </source>
</evidence>
<evidence type="ECO:0000256" key="8">
    <source>
        <dbReference type="HAMAP-Rule" id="MF_00331"/>
    </source>
</evidence>
<keyword evidence="4 8" id="KW-0479">Metal-binding</keyword>
<dbReference type="InterPro" id="IPR010240">
    <property type="entry name" value="Cys_deSase_IscS"/>
</dbReference>
<feature type="domain" description="Aminotransferase class V" evidence="9">
    <location>
        <begin position="7"/>
        <end position="367"/>
    </location>
</feature>
<dbReference type="PROSITE" id="PS00595">
    <property type="entry name" value="AA_TRANSFER_CLASS_5"/>
    <property type="match status" value="1"/>
</dbReference>
<dbReference type="FunFam" id="3.40.640.10:FF:000084">
    <property type="entry name" value="IscS-like cysteine desulfurase"/>
    <property type="match status" value="1"/>
</dbReference>
<dbReference type="HAMAP" id="MF_00331">
    <property type="entry name" value="Cys_desulf_IscS"/>
    <property type="match status" value="1"/>
</dbReference>
<dbReference type="GO" id="GO:0030170">
    <property type="term" value="F:pyridoxal phosphate binding"/>
    <property type="evidence" value="ECO:0007669"/>
    <property type="project" value="UniProtKB-UniRule"/>
</dbReference>
<dbReference type="GO" id="GO:0006520">
    <property type="term" value="P:amino acid metabolic process"/>
    <property type="evidence" value="ECO:0007669"/>
    <property type="project" value="InterPro"/>
</dbReference>
<accession>A0A8F5ZG00</accession>
<proteinExistence type="inferred from homology"/>
<comment type="function">
    <text evidence="8">Master enzyme that delivers sulfur to a number of partners involved in Fe-S cluster assembly, tRNA modification or cofactor biosynthesis. Catalyzes the removal of elemental sulfur atoms from cysteine to produce alanine. Functions as a sulfur delivery protein for Fe-S cluster synthesis onto IscU, an Fe-S scaffold assembly protein, as well as other S acceptor proteins.</text>
</comment>
<dbReference type="PIRSF" id="PIRSF005572">
    <property type="entry name" value="NifS"/>
    <property type="match status" value="1"/>
</dbReference>
<evidence type="ECO:0000259" key="9">
    <source>
        <dbReference type="Pfam" id="PF00266"/>
    </source>
</evidence>
<keyword evidence="8" id="KW-0001">2Fe-2S</keyword>
<dbReference type="NCBIfam" id="NF002806">
    <property type="entry name" value="PRK02948.1"/>
    <property type="match status" value="1"/>
</dbReference>
<dbReference type="Pfam" id="PF00266">
    <property type="entry name" value="Aminotran_5"/>
    <property type="match status" value="1"/>
</dbReference>
<gene>
    <name evidence="10" type="primary">nifS</name>
    <name evidence="8" type="synonym">iscS</name>
    <name evidence="10" type="ORF">KSK55_11520</name>
</gene>
<dbReference type="GO" id="GO:0044571">
    <property type="term" value="P:[2Fe-2S] cluster assembly"/>
    <property type="evidence" value="ECO:0007669"/>
    <property type="project" value="UniProtKB-UniRule"/>
</dbReference>
<name>A0A8F5ZG00_METHU</name>
<feature type="binding site" evidence="8">
    <location>
        <position position="240"/>
    </location>
    <ligand>
        <name>pyridoxal 5'-phosphate</name>
        <dbReference type="ChEBI" id="CHEBI:597326"/>
    </ligand>
</feature>
<dbReference type="AlphaFoldDB" id="A0A8F5ZG00"/>
<comment type="subcellular location">
    <subcellularLocation>
        <location evidence="8">Cytoplasm</location>
    </subcellularLocation>
</comment>
<evidence type="ECO:0000313" key="10">
    <source>
        <dbReference type="EMBL" id="QXO93959.1"/>
    </source>
</evidence>
<dbReference type="Proteomes" id="UP000694228">
    <property type="component" value="Chromosome"/>
</dbReference>
<evidence type="ECO:0000256" key="1">
    <source>
        <dbReference type="ARBA" id="ARBA00001933"/>
    </source>
</evidence>
<keyword evidence="2 8" id="KW-0963">Cytoplasm</keyword>
<evidence type="ECO:0000256" key="7">
    <source>
        <dbReference type="ARBA" id="ARBA00023014"/>
    </source>
</evidence>
<feature type="active site" description="Cysteine persulfide intermediate" evidence="8">
    <location>
        <position position="328"/>
    </location>
</feature>
<feature type="binding site" evidence="8">
    <location>
        <position position="182"/>
    </location>
    <ligand>
        <name>pyridoxal 5'-phosphate</name>
        <dbReference type="ChEBI" id="CHEBI:597326"/>
    </ligand>
</feature>
<comment type="pathway">
    <text evidence="8">Cofactor biosynthesis; iron-sulfur cluster biosynthesis.</text>
</comment>
<dbReference type="InterPro" id="IPR000192">
    <property type="entry name" value="Aminotrans_V_dom"/>
</dbReference>
<reference evidence="10 11" key="1">
    <citation type="submission" date="2021-06" db="EMBL/GenBank/DDBJ databases">
        <title>Complete genome sequence of the secondary alcohol utilizing methanogen Methanospirillum hungatei strain GP1.</title>
        <authorList>
            <person name="Day L.A."/>
            <person name="Costa K.C."/>
        </authorList>
    </citation>
    <scope>NUCLEOTIDE SEQUENCE [LARGE SCALE GENOMIC DNA]</scope>
    <source>
        <strain evidence="10 11">GP1</strain>
    </source>
</reference>
<dbReference type="GO" id="GO:0051537">
    <property type="term" value="F:2 iron, 2 sulfur cluster binding"/>
    <property type="evidence" value="ECO:0007669"/>
    <property type="project" value="UniProtKB-UniRule"/>
</dbReference>
<feature type="binding site" evidence="8">
    <location>
        <begin position="74"/>
        <end position="75"/>
    </location>
    <ligand>
        <name>pyridoxal 5'-phosphate</name>
        <dbReference type="ChEBI" id="CHEBI:597326"/>
    </ligand>
</feature>
<comment type="cofactor">
    <cofactor evidence="1 8">
        <name>pyridoxal 5'-phosphate</name>
        <dbReference type="ChEBI" id="CHEBI:597326"/>
    </cofactor>
</comment>
<evidence type="ECO:0000256" key="2">
    <source>
        <dbReference type="ARBA" id="ARBA00022490"/>
    </source>
</evidence>
<keyword evidence="6 8" id="KW-0408">Iron</keyword>
<dbReference type="GO" id="GO:0046872">
    <property type="term" value="F:metal ion binding"/>
    <property type="evidence" value="ECO:0007669"/>
    <property type="project" value="UniProtKB-KW"/>
</dbReference>
<keyword evidence="5 8" id="KW-0663">Pyridoxal phosphate</keyword>
<dbReference type="GO" id="GO:0031071">
    <property type="term" value="F:cysteine desulfurase activity"/>
    <property type="evidence" value="ECO:0007669"/>
    <property type="project" value="UniProtKB-UniRule"/>
</dbReference>